<dbReference type="SUPFAM" id="SSF54631">
    <property type="entry name" value="CBS-domain pair"/>
    <property type="match status" value="1"/>
</dbReference>
<organism evidence="4 5">
    <name type="scientific">Thalassospira povalilytica</name>
    <dbReference type="NCBI Taxonomy" id="732237"/>
    <lineage>
        <taxon>Bacteria</taxon>
        <taxon>Pseudomonadati</taxon>
        <taxon>Pseudomonadota</taxon>
        <taxon>Alphaproteobacteria</taxon>
        <taxon>Rhodospirillales</taxon>
        <taxon>Thalassospiraceae</taxon>
        <taxon>Thalassospira</taxon>
    </lineage>
</organism>
<dbReference type="InterPro" id="IPR058581">
    <property type="entry name" value="TM_HPP"/>
</dbReference>
<dbReference type="Pfam" id="PF00571">
    <property type="entry name" value="CBS"/>
    <property type="match status" value="2"/>
</dbReference>
<gene>
    <name evidence="4" type="ORF">JF547_03820</name>
</gene>
<keyword evidence="2" id="KW-1133">Transmembrane helix</keyword>
<dbReference type="Proteomes" id="UP000664405">
    <property type="component" value="Unassembled WGS sequence"/>
</dbReference>
<dbReference type="PANTHER" id="PTHR33741">
    <property type="entry name" value="TRANSMEMBRANE PROTEIN DDB_G0269096-RELATED"/>
    <property type="match status" value="1"/>
</dbReference>
<feature type="transmembrane region" description="Helical" evidence="2">
    <location>
        <begin position="74"/>
        <end position="94"/>
    </location>
</feature>
<evidence type="ECO:0000256" key="1">
    <source>
        <dbReference type="PROSITE-ProRule" id="PRU00703"/>
    </source>
</evidence>
<dbReference type="PANTHER" id="PTHR33741:SF5">
    <property type="entry name" value="TRANSMEMBRANE PROTEIN DDB_G0269096-RELATED"/>
    <property type="match status" value="1"/>
</dbReference>
<evidence type="ECO:0000313" key="5">
    <source>
        <dbReference type="Proteomes" id="UP000664405"/>
    </source>
</evidence>
<feature type="transmembrane region" description="Helical" evidence="2">
    <location>
        <begin position="49"/>
        <end position="68"/>
    </location>
</feature>
<feature type="domain" description="CBS" evidence="3">
    <location>
        <begin position="242"/>
        <end position="299"/>
    </location>
</feature>
<dbReference type="Gene3D" id="3.10.580.10">
    <property type="entry name" value="CBS-domain"/>
    <property type="match status" value="1"/>
</dbReference>
<dbReference type="RefSeq" id="WP_206926704.1">
    <property type="nucleotide sequence ID" value="NZ_JAEKJW010000001.1"/>
</dbReference>
<feature type="transmembrane region" description="Helical" evidence="2">
    <location>
        <begin position="21"/>
        <end position="42"/>
    </location>
</feature>
<dbReference type="CDD" id="cd04600">
    <property type="entry name" value="CBS_pair_HPP_assoc"/>
    <property type="match status" value="1"/>
</dbReference>
<dbReference type="Pfam" id="PF04982">
    <property type="entry name" value="TM_HPP"/>
    <property type="match status" value="1"/>
</dbReference>
<feature type="transmembrane region" description="Helical" evidence="2">
    <location>
        <begin position="101"/>
        <end position="119"/>
    </location>
</feature>
<dbReference type="PROSITE" id="PS51371">
    <property type="entry name" value="CBS"/>
    <property type="match status" value="2"/>
</dbReference>
<name>A0A8I1SGK4_9PROT</name>
<dbReference type="InterPro" id="IPR007065">
    <property type="entry name" value="HPP"/>
</dbReference>
<keyword evidence="1" id="KW-0129">CBS domain</keyword>
<reference evidence="4" key="1">
    <citation type="submission" date="2020-12" db="EMBL/GenBank/DDBJ databases">
        <title>Oil enriched cultivation method for isolating marine PHA-producing bacteria.</title>
        <authorList>
            <person name="Zheng W."/>
            <person name="Yu S."/>
            <person name="Huang Y."/>
        </authorList>
    </citation>
    <scope>NUCLEOTIDE SEQUENCE</scope>
    <source>
        <strain evidence="4">SY-2-3</strain>
    </source>
</reference>
<keyword evidence="2" id="KW-0472">Membrane</keyword>
<accession>A0A8I1SGK4</accession>
<evidence type="ECO:0000259" key="3">
    <source>
        <dbReference type="PROSITE" id="PS51371"/>
    </source>
</evidence>
<protein>
    <submittedName>
        <fullName evidence="4">HPP family protein</fullName>
    </submittedName>
</protein>
<feature type="transmembrane region" description="Helical" evidence="2">
    <location>
        <begin position="139"/>
        <end position="163"/>
    </location>
</feature>
<dbReference type="SMART" id="SM00116">
    <property type="entry name" value="CBS"/>
    <property type="match status" value="2"/>
</dbReference>
<sequence>MRHNYIRGLMPAMPFSSPVEAVRAGVGALIGLGVAGFLLSLFDLHDAGLYLIAPFGATSVLLFAVPNSPLAQPWSAIIGNSVAALAGIAVCLLIDDPVLAVALAVGLAIAVMILVRAVHPPGGAVAMVAALSPDIARELGFRFAVTPVAAITAALVVIAMIYARATGRKYPLRHFEGKGTHQTTDRPAIERLGLDEDELNGILARYRQSLNLGVEDLARLIGAAELQVASHRTGPLTAGDIMSRDLVTVGADTALGEVADLFRHHSFTSLPVVDDNGRYLGVIFQIHLIRRAGDDALRLDRGLMAAMGRLIDRKRSVPVRAIEIMSVTEPRATANTPIAALLPLMADGACDAVPVVEYGKIIGIVTRTDLIAALAHAGLGSDQARQISSN</sequence>
<evidence type="ECO:0000313" key="4">
    <source>
        <dbReference type="EMBL" id="MBN8195637.1"/>
    </source>
</evidence>
<dbReference type="InterPro" id="IPR046342">
    <property type="entry name" value="CBS_dom_sf"/>
</dbReference>
<dbReference type="EMBL" id="JAEKJW010000001">
    <property type="protein sequence ID" value="MBN8195637.1"/>
    <property type="molecule type" value="Genomic_DNA"/>
</dbReference>
<keyword evidence="2" id="KW-0812">Transmembrane</keyword>
<evidence type="ECO:0000256" key="2">
    <source>
        <dbReference type="SAM" id="Phobius"/>
    </source>
</evidence>
<dbReference type="AlphaFoldDB" id="A0A8I1SGK4"/>
<comment type="caution">
    <text evidence="4">The sequence shown here is derived from an EMBL/GenBank/DDBJ whole genome shotgun (WGS) entry which is preliminary data.</text>
</comment>
<feature type="domain" description="CBS" evidence="3">
    <location>
        <begin position="325"/>
        <end position="381"/>
    </location>
</feature>
<dbReference type="InterPro" id="IPR000644">
    <property type="entry name" value="CBS_dom"/>
</dbReference>
<proteinExistence type="predicted"/>